<feature type="compositionally biased region" description="Polar residues" evidence="3">
    <location>
        <begin position="426"/>
        <end position="436"/>
    </location>
</feature>
<organism evidence="4 5">
    <name type="scientific">Tieghemostelium lacteum</name>
    <name type="common">Slime mold</name>
    <name type="synonym">Dictyostelium lacteum</name>
    <dbReference type="NCBI Taxonomy" id="361077"/>
    <lineage>
        <taxon>Eukaryota</taxon>
        <taxon>Amoebozoa</taxon>
        <taxon>Evosea</taxon>
        <taxon>Eumycetozoa</taxon>
        <taxon>Dictyostelia</taxon>
        <taxon>Dictyosteliales</taxon>
        <taxon>Raperosteliaceae</taxon>
        <taxon>Tieghemostelium</taxon>
    </lineage>
</organism>
<dbReference type="InParanoid" id="A0A151ZD57"/>
<feature type="region of interest" description="Disordered" evidence="3">
    <location>
        <begin position="382"/>
        <end position="441"/>
    </location>
</feature>
<proteinExistence type="inferred from homology"/>
<comment type="caution">
    <text evidence="4">The sequence shown here is derived from an EMBL/GenBank/DDBJ whole genome shotgun (WGS) entry which is preliminary data.</text>
</comment>
<sequence>MRSDIINHSMNLPDPIDVPFYKMARQFTKNIKNTENKVSMSQHLFCASFGGNEYEKIRNMVRYVAPAFTYANYFGQSQDSAPMIKNRKYFLENPIKQPISEPFDACVSQINQFKTKYSMIKTSRNELMKMFSQLPKEPTDNLLNNCWNTLNLKSNSNNNNDKGITFYAFAQRKVKDLKDISNLRNKVKTLQLDSKKHYKFSEVNTIFDFGVDPFTMISIWEKSIFLVSTFKQPKRIPIPSIINEKEWGVITIESWKYDILDPVKKDKHEKLMISTDTDKGRICIGDANRNLIHTLYAGLYICFNSPKLSEILINNINSIDITNNYIKYNGELVESESDQAKLIILDILKKDNINMKQYSKPEDIGGYFPTLILVPNGLTPLYSDTDEDEDEIGLKNHHPPQKRNRNDNSESEDDDENRLQKKHTSQNRNNLPMSQNTDDDYETISDGEIEFESMNDSEIDIETISDIDILTISDDEIDNENQIQQIKSVIQYSKIIDDEIEICPKKGDDNSDSDVDYNDE</sequence>
<dbReference type="GO" id="GO:0004531">
    <property type="term" value="F:deoxyribonuclease II activity"/>
    <property type="evidence" value="ECO:0007669"/>
    <property type="project" value="InterPro"/>
</dbReference>
<accession>A0A151ZD57</accession>
<evidence type="ECO:0000313" key="4">
    <source>
        <dbReference type="EMBL" id="KYQ91855.1"/>
    </source>
</evidence>
<evidence type="ECO:0000256" key="1">
    <source>
        <dbReference type="ARBA" id="ARBA00007527"/>
    </source>
</evidence>
<name>A0A151ZD57_TIELA</name>
<evidence type="ECO:0000313" key="5">
    <source>
        <dbReference type="Proteomes" id="UP000076078"/>
    </source>
</evidence>
<keyword evidence="5" id="KW-1185">Reference proteome</keyword>
<comment type="similarity">
    <text evidence="1">Belongs to the DNase II family.</text>
</comment>
<evidence type="ECO:0000256" key="2">
    <source>
        <dbReference type="ARBA" id="ARBA00022801"/>
    </source>
</evidence>
<gene>
    <name evidence="4" type="ORF">DLAC_07663</name>
</gene>
<dbReference type="OrthoDB" id="23923at2759"/>
<evidence type="ECO:0000256" key="3">
    <source>
        <dbReference type="SAM" id="MobiDB-lite"/>
    </source>
</evidence>
<dbReference type="Pfam" id="PF03265">
    <property type="entry name" value="DNase_II"/>
    <property type="match status" value="1"/>
</dbReference>
<keyword evidence="2" id="KW-0378">Hydrolase</keyword>
<dbReference type="InterPro" id="IPR004947">
    <property type="entry name" value="DNase_II"/>
</dbReference>
<dbReference type="Proteomes" id="UP000076078">
    <property type="component" value="Unassembled WGS sequence"/>
</dbReference>
<dbReference type="EMBL" id="LODT01000034">
    <property type="protein sequence ID" value="KYQ91855.1"/>
    <property type="molecule type" value="Genomic_DNA"/>
</dbReference>
<protein>
    <submittedName>
        <fullName evidence="4">TMF1-like protein</fullName>
    </submittedName>
</protein>
<reference evidence="4 5" key="1">
    <citation type="submission" date="2015-12" db="EMBL/GenBank/DDBJ databases">
        <title>Dictyostelia acquired genes for synthesis and detection of signals that induce cell-type specialization by lateral gene transfer from prokaryotes.</title>
        <authorList>
            <person name="Gloeckner G."/>
            <person name="Schaap P."/>
        </authorList>
    </citation>
    <scope>NUCLEOTIDE SEQUENCE [LARGE SCALE GENOMIC DNA]</scope>
    <source>
        <strain evidence="4 5">TK</strain>
    </source>
</reference>
<dbReference type="AlphaFoldDB" id="A0A151ZD57"/>